<dbReference type="AlphaFoldDB" id="A0A6G1K116"/>
<sequence>MAAHGIPNVWTQMDYVPPRGQCNFKQSIVSAKCPCLRFMLHPLKSASSYECDGCYHHASFHSMESPAEDEIRKRWAQEAQEKQDAEEQVGPRPKKRLREIEYGQQRNQSGSVAIPGRFLDSGILGPGEPVFGAGASKAKAKAKKKGAQPVVRTRGSIRSRGRVTEVLEDDDDYIELVCECRDGTTA</sequence>
<dbReference type="EMBL" id="MU005776">
    <property type="protein sequence ID" value="KAF2706151.1"/>
    <property type="molecule type" value="Genomic_DNA"/>
</dbReference>
<gene>
    <name evidence="1" type="ORF">K504DRAFT_459474</name>
</gene>
<reference evidence="1" key="1">
    <citation type="journal article" date="2020" name="Stud. Mycol.">
        <title>101 Dothideomycetes genomes: a test case for predicting lifestyles and emergence of pathogens.</title>
        <authorList>
            <person name="Haridas S."/>
            <person name="Albert R."/>
            <person name="Binder M."/>
            <person name="Bloem J."/>
            <person name="Labutti K."/>
            <person name="Salamov A."/>
            <person name="Andreopoulos B."/>
            <person name="Baker S."/>
            <person name="Barry K."/>
            <person name="Bills G."/>
            <person name="Bluhm B."/>
            <person name="Cannon C."/>
            <person name="Castanera R."/>
            <person name="Culley D."/>
            <person name="Daum C."/>
            <person name="Ezra D."/>
            <person name="Gonzalez J."/>
            <person name="Henrissat B."/>
            <person name="Kuo A."/>
            <person name="Liang C."/>
            <person name="Lipzen A."/>
            <person name="Lutzoni F."/>
            <person name="Magnuson J."/>
            <person name="Mondo S."/>
            <person name="Nolan M."/>
            <person name="Ohm R."/>
            <person name="Pangilinan J."/>
            <person name="Park H.-J."/>
            <person name="Ramirez L."/>
            <person name="Alfaro M."/>
            <person name="Sun H."/>
            <person name="Tritt A."/>
            <person name="Yoshinaga Y."/>
            <person name="Zwiers L.-H."/>
            <person name="Turgeon B."/>
            <person name="Goodwin S."/>
            <person name="Spatafora J."/>
            <person name="Crous P."/>
            <person name="Grigoriev I."/>
        </authorList>
    </citation>
    <scope>NUCLEOTIDE SEQUENCE</scope>
    <source>
        <strain evidence="1">CBS 279.74</strain>
    </source>
</reference>
<evidence type="ECO:0000313" key="1">
    <source>
        <dbReference type="EMBL" id="KAF2706151.1"/>
    </source>
</evidence>
<protein>
    <submittedName>
        <fullName evidence="1">Uncharacterized protein</fullName>
    </submittedName>
</protein>
<evidence type="ECO:0000313" key="2">
    <source>
        <dbReference type="Proteomes" id="UP000799428"/>
    </source>
</evidence>
<accession>A0A6G1K116</accession>
<dbReference type="Proteomes" id="UP000799428">
    <property type="component" value="Unassembled WGS sequence"/>
</dbReference>
<organism evidence="1 2">
    <name type="scientific">Pleomassaria siparia CBS 279.74</name>
    <dbReference type="NCBI Taxonomy" id="1314801"/>
    <lineage>
        <taxon>Eukaryota</taxon>
        <taxon>Fungi</taxon>
        <taxon>Dikarya</taxon>
        <taxon>Ascomycota</taxon>
        <taxon>Pezizomycotina</taxon>
        <taxon>Dothideomycetes</taxon>
        <taxon>Pleosporomycetidae</taxon>
        <taxon>Pleosporales</taxon>
        <taxon>Pleomassariaceae</taxon>
        <taxon>Pleomassaria</taxon>
    </lineage>
</organism>
<dbReference type="OrthoDB" id="5424021at2759"/>
<proteinExistence type="predicted"/>
<keyword evidence="2" id="KW-1185">Reference proteome</keyword>
<name>A0A6G1K116_9PLEO</name>